<dbReference type="Proteomes" id="UP001318040">
    <property type="component" value="Chromosome 24"/>
</dbReference>
<dbReference type="KEGG" id="pmrn:116945458"/>
<evidence type="ECO:0000313" key="7">
    <source>
        <dbReference type="Proteomes" id="UP001318040"/>
    </source>
</evidence>
<evidence type="ECO:0000256" key="3">
    <source>
        <dbReference type="ARBA" id="ARBA00022692"/>
    </source>
</evidence>
<name>A0AAJ7TFJ8_PETMA</name>
<dbReference type="InterPro" id="IPR007593">
    <property type="entry name" value="CD225/Dispanin_fam"/>
</dbReference>
<evidence type="ECO:0000256" key="6">
    <source>
        <dbReference type="SAM" id="Phobius"/>
    </source>
</evidence>
<dbReference type="RefSeq" id="XP_032815657.1">
    <property type="nucleotide sequence ID" value="XM_032959766.1"/>
</dbReference>
<evidence type="ECO:0000256" key="4">
    <source>
        <dbReference type="ARBA" id="ARBA00022989"/>
    </source>
</evidence>
<organism evidence="7 8">
    <name type="scientific">Petromyzon marinus</name>
    <name type="common">Sea lamprey</name>
    <dbReference type="NCBI Taxonomy" id="7757"/>
    <lineage>
        <taxon>Eukaryota</taxon>
        <taxon>Metazoa</taxon>
        <taxon>Chordata</taxon>
        <taxon>Craniata</taxon>
        <taxon>Vertebrata</taxon>
        <taxon>Cyclostomata</taxon>
        <taxon>Hyperoartia</taxon>
        <taxon>Petromyzontiformes</taxon>
        <taxon>Petromyzontidae</taxon>
        <taxon>Petromyzon</taxon>
    </lineage>
</organism>
<protein>
    <submittedName>
        <fullName evidence="8">Dispanin subfamily A member 2b-like</fullName>
    </submittedName>
</protein>
<reference evidence="8" key="1">
    <citation type="submission" date="2025-08" db="UniProtKB">
        <authorList>
            <consortium name="RefSeq"/>
        </authorList>
    </citation>
    <scope>IDENTIFICATION</scope>
    <source>
        <tissue evidence="8">Sperm</tissue>
    </source>
</reference>
<keyword evidence="3 6" id="KW-0812">Transmembrane</keyword>
<dbReference type="AlphaFoldDB" id="A0AAJ7TFJ8"/>
<accession>A0AAJ7TFJ8</accession>
<comment type="similarity">
    <text evidence="2">Belongs to the CD225/Dispanin family.</text>
</comment>
<evidence type="ECO:0000256" key="2">
    <source>
        <dbReference type="ARBA" id="ARBA00006843"/>
    </source>
</evidence>
<evidence type="ECO:0000313" key="8">
    <source>
        <dbReference type="RefSeq" id="XP_032815657.1"/>
    </source>
</evidence>
<dbReference type="GO" id="GO:0005886">
    <property type="term" value="C:plasma membrane"/>
    <property type="evidence" value="ECO:0007669"/>
    <property type="project" value="TreeGrafter"/>
</dbReference>
<comment type="subcellular location">
    <subcellularLocation>
        <location evidence="1">Membrane</location>
    </subcellularLocation>
</comment>
<evidence type="ECO:0000256" key="5">
    <source>
        <dbReference type="ARBA" id="ARBA00023136"/>
    </source>
</evidence>
<proteinExistence type="inferred from homology"/>
<dbReference type="Pfam" id="PF04505">
    <property type="entry name" value="CD225"/>
    <property type="match status" value="1"/>
</dbReference>
<dbReference type="InterPro" id="IPR051517">
    <property type="entry name" value="IFITM_antiviral_protein"/>
</dbReference>
<evidence type="ECO:0000256" key="1">
    <source>
        <dbReference type="ARBA" id="ARBA00004370"/>
    </source>
</evidence>
<keyword evidence="5 6" id="KW-0472">Membrane</keyword>
<gene>
    <name evidence="8" type="primary">LOC116945458</name>
</gene>
<keyword evidence="7" id="KW-1185">Reference proteome</keyword>
<feature type="transmembrane region" description="Helical" evidence="6">
    <location>
        <begin position="98"/>
        <end position="122"/>
    </location>
</feature>
<sequence length="135" mass="15189">MDNRSEVVPMSGVDPRYAAGSMGQEYTALTFMPTPAVSPQPRAAQGVKDHLIWSLFNFYHFNICCLGFAALIYSIKARDRKNVNDLQGAKDHGEMAKLFNIIATGLIILLIIILIIVIFISIRNSTYYYRSYTYG</sequence>
<keyword evidence="4 6" id="KW-1133">Transmembrane helix</keyword>
<feature type="transmembrane region" description="Helical" evidence="6">
    <location>
        <begin position="58"/>
        <end position="77"/>
    </location>
</feature>
<dbReference type="PANTHER" id="PTHR13999">
    <property type="entry name" value="INTERFERON INDUCIBLE TRANSMEMBRANE PROTEIN"/>
    <property type="match status" value="1"/>
</dbReference>